<name>A0A9P1GJ42_9DINO</name>
<evidence type="ECO:0000313" key="2">
    <source>
        <dbReference type="EMBL" id="CAL4803117.1"/>
    </source>
</evidence>
<feature type="non-terminal residue" evidence="1">
    <location>
        <position position="118"/>
    </location>
</feature>
<comment type="caution">
    <text evidence="1">The sequence shown here is derived from an EMBL/GenBank/DDBJ whole genome shotgun (WGS) entry which is preliminary data.</text>
</comment>
<reference evidence="1" key="1">
    <citation type="submission" date="2022-10" db="EMBL/GenBank/DDBJ databases">
        <authorList>
            <person name="Chen Y."/>
            <person name="Dougan E. K."/>
            <person name="Chan C."/>
            <person name="Rhodes N."/>
            <person name="Thang M."/>
        </authorList>
    </citation>
    <scope>NUCLEOTIDE SEQUENCE</scope>
</reference>
<gene>
    <name evidence="1" type="ORF">C1SCF055_LOCUS40612</name>
</gene>
<protein>
    <submittedName>
        <fullName evidence="1">Uncharacterized protein</fullName>
    </submittedName>
</protein>
<dbReference type="EMBL" id="CAMXCT030006552">
    <property type="protein sequence ID" value="CAL4803117.1"/>
    <property type="molecule type" value="Genomic_DNA"/>
</dbReference>
<evidence type="ECO:0000313" key="1">
    <source>
        <dbReference type="EMBL" id="CAI4015805.1"/>
    </source>
</evidence>
<accession>A0A9P1GJ42</accession>
<dbReference type="OrthoDB" id="408356at2759"/>
<sequence length="118" mass="13196">TVGRLPEPEAISAIPSLYAWVTVSGAHGDLRRGSMLQLYSMESRSRTESGGGRRLRSSTHLAHGLWELSEPCRHLPLLQRFVCEREVDRAILTEKNWVRTDASRAEGQAAFSIKLAHD</sequence>
<proteinExistence type="predicted"/>
<dbReference type="AlphaFoldDB" id="A0A9P1GJ42"/>
<reference evidence="2 3" key="2">
    <citation type="submission" date="2024-05" db="EMBL/GenBank/DDBJ databases">
        <authorList>
            <person name="Chen Y."/>
            <person name="Shah S."/>
            <person name="Dougan E. K."/>
            <person name="Thang M."/>
            <person name="Chan C."/>
        </authorList>
    </citation>
    <scope>NUCLEOTIDE SEQUENCE [LARGE SCALE GENOMIC DNA]</scope>
</reference>
<keyword evidence="3" id="KW-1185">Reference proteome</keyword>
<evidence type="ECO:0000313" key="3">
    <source>
        <dbReference type="Proteomes" id="UP001152797"/>
    </source>
</evidence>
<organism evidence="1">
    <name type="scientific">Cladocopium goreaui</name>
    <dbReference type="NCBI Taxonomy" id="2562237"/>
    <lineage>
        <taxon>Eukaryota</taxon>
        <taxon>Sar</taxon>
        <taxon>Alveolata</taxon>
        <taxon>Dinophyceae</taxon>
        <taxon>Suessiales</taxon>
        <taxon>Symbiodiniaceae</taxon>
        <taxon>Cladocopium</taxon>
    </lineage>
</organism>
<dbReference type="Proteomes" id="UP001152797">
    <property type="component" value="Unassembled WGS sequence"/>
</dbReference>
<dbReference type="EMBL" id="CAMXCT010006552">
    <property type="protein sequence ID" value="CAI4015805.1"/>
    <property type="molecule type" value="Genomic_DNA"/>
</dbReference>
<dbReference type="EMBL" id="CAMXCT020006552">
    <property type="protein sequence ID" value="CAL1169180.1"/>
    <property type="molecule type" value="Genomic_DNA"/>
</dbReference>